<dbReference type="PANTHER" id="PTHR12113:SF6">
    <property type="entry name" value="DICKKOPF N-TERMINAL CYSTEINE-RICH DOMAIN-CONTAINING PROTEIN"/>
    <property type="match status" value="1"/>
</dbReference>
<dbReference type="Proteomes" id="UP000515150">
    <property type="component" value="Chromosome 9"/>
</dbReference>
<evidence type="ECO:0000256" key="5">
    <source>
        <dbReference type="SAM" id="SignalP"/>
    </source>
</evidence>
<feature type="compositionally biased region" description="Polar residues" evidence="4">
    <location>
        <begin position="25"/>
        <end position="42"/>
    </location>
</feature>
<gene>
    <name evidence="8" type="primary">LOC114863019</name>
</gene>
<dbReference type="PANTHER" id="PTHR12113">
    <property type="entry name" value="DICKKOPF3-LIKE 3"/>
    <property type="match status" value="1"/>
</dbReference>
<feature type="compositionally biased region" description="Basic and acidic residues" evidence="4">
    <location>
        <begin position="88"/>
        <end position="102"/>
    </location>
</feature>
<organism evidence="7 8">
    <name type="scientific">Betta splendens</name>
    <name type="common">Siamese fighting fish</name>
    <dbReference type="NCBI Taxonomy" id="158456"/>
    <lineage>
        <taxon>Eukaryota</taxon>
        <taxon>Metazoa</taxon>
        <taxon>Chordata</taxon>
        <taxon>Craniata</taxon>
        <taxon>Vertebrata</taxon>
        <taxon>Euteleostomi</taxon>
        <taxon>Actinopterygii</taxon>
        <taxon>Neopterygii</taxon>
        <taxon>Teleostei</taxon>
        <taxon>Neoteleostei</taxon>
        <taxon>Acanthomorphata</taxon>
        <taxon>Anabantaria</taxon>
        <taxon>Anabantiformes</taxon>
        <taxon>Anabantoidei</taxon>
        <taxon>Osphronemidae</taxon>
        <taxon>Betta</taxon>
    </lineage>
</organism>
<dbReference type="OrthoDB" id="8882232at2759"/>
<name>A0A6P7NNR0_BETSP</name>
<feature type="region of interest" description="Disordered" evidence="4">
    <location>
        <begin position="81"/>
        <end position="107"/>
    </location>
</feature>
<keyword evidence="3 5" id="KW-0732">Signal</keyword>
<keyword evidence="2" id="KW-0964">Secreted</keyword>
<evidence type="ECO:0000256" key="2">
    <source>
        <dbReference type="ARBA" id="ARBA00022525"/>
    </source>
</evidence>
<protein>
    <submittedName>
        <fullName evidence="8">Dickkopf-related protein 4-like</fullName>
    </submittedName>
</protein>
<dbReference type="GO" id="GO:0090090">
    <property type="term" value="P:negative regulation of canonical Wnt signaling pathway"/>
    <property type="evidence" value="ECO:0007669"/>
    <property type="project" value="TreeGrafter"/>
</dbReference>
<evidence type="ECO:0000256" key="1">
    <source>
        <dbReference type="ARBA" id="ARBA00004613"/>
    </source>
</evidence>
<evidence type="ECO:0000259" key="6">
    <source>
        <dbReference type="Pfam" id="PF21481"/>
    </source>
</evidence>
<keyword evidence="7" id="KW-1185">Reference proteome</keyword>
<dbReference type="GeneID" id="114863019"/>
<dbReference type="KEGG" id="bspl:114863019"/>
<sequence length="204" mass="22865">MTWAWRSVLCASVVCGLALDSNTIRSSKETVQQSSKQLNRSHGYQGERATRHRTEMNSNRRPTPACSTAECDVPQRGACSNRAQRRPSAQDRQVHNHREQRDSTSFNRTKAVEMSTCVRSRDCASGLCCARYLSRKVCLRVPSEGEACQLRGANKGDRKLGRCPCREGLSCSAAGRRHSGQGVCRSRPEQVQRKKKRRTAENHC</sequence>
<feature type="region of interest" description="Disordered" evidence="4">
    <location>
        <begin position="25"/>
        <end position="69"/>
    </location>
</feature>
<feature type="signal peptide" evidence="5">
    <location>
        <begin position="1"/>
        <end position="18"/>
    </location>
</feature>
<dbReference type="GO" id="GO:0005615">
    <property type="term" value="C:extracellular space"/>
    <property type="evidence" value="ECO:0007669"/>
    <property type="project" value="TreeGrafter"/>
</dbReference>
<dbReference type="Gene3D" id="2.10.80.10">
    <property type="entry name" value="Lipase, subunit A"/>
    <property type="match status" value="1"/>
</dbReference>
<dbReference type="AlphaFoldDB" id="A0A6P7NNR0"/>
<dbReference type="RefSeq" id="XP_029019665.1">
    <property type="nucleotide sequence ID" value="XM_029163832.3"/>
</dbReference>
<proteinExistence type="predicted"/>
<dbReference type="InterPro" id="IPR048500">
    <property type="entry name" value="DIKK1/2/4_C-subdom1"/>
</dbReference>
<reference evidence="8" key="1">
    <citation type="submission" date="2025-08" db="UniProtKB">
        <authorList>
            <consortium name="RefSeq"/>
        </authorList>
    </citation>
    <scope>IDENTIFICATION</scope>
</reference>
<dbReference type="InParanoid" id="A0A6P7NNR0"/>
<evidence type="ECO:0000313" key="7">
    <source>
        <dbReference type="Proteomes" id="UP000515150"/>
    </source>
</evidence>
<accession>A0A6P7NNR0</accession>
<dbReference type="GO" id="GO:0039706">
    <property type="term" value="F:co-receptor binding"/>
    <property type="evidence" value="ECO:0007669"/>
    <property type="project" value="TreeGrafter"/>
</dbReference>
<dbReference type="Pfam" id="PF21481">
    <property type="entry name" value="DIKK1-2-4_C-subdom1"/>
    <property type="match status" value="1"/>
</dbReference>
<feature type="chain" id="PRO_5027535857" evidence="5">
    <location>
        <begin position="19"/>
        <end position="204"/>
    </location>
</feature>
<feature type="domain" description="Dickkopf-related protein 1/2/4 C-terminal subdomain 1" evidence="6">
    <location>
        <begin position="115"/>
        <end position="142"/>
    </location>
</feature>
<dbReference type="GO" id="GO:0048019">
    <property type="term" value="F:receptor antagonist activity"/>
    <property type="evidence" value="ECO:0007669"/>
    <property type="project" value="TreeGrafter"/>
</dbReference>
<evidence type="ECO:0000313" key="8">
    <source>
        <dbReference type="RefSeq" id="XP_029019665.1"/>
    </source>
</evidence>
<feature type="region of interest" description="Disordered" evidence="4">
    <location>
        <begin position="174"/>
        <end position="204"/>
    </location>
</feature>
<evidence type="ECO:0000256" key="4">
    <source>
        <dbReference type="SAM" id="MobiDB-lite"/>
    </source>
</evidence>
<comment type="subcellular location">
    <subcellularLocation>
        <location evidence="1">Secreted</location>
    </subcellularLocation>
</comment>
<evidence type="ECO:0000256" key="3">
    <source>
        <dbReference type="ARBA" id="ARBA00022729"/>
    </source>
</evidence>
<dbReference type="InterPro" id="IPR039863">
    <property type="entry name" value="DKK1-4"/>
</dbReference>